<dbReference type="InterPro" id="IPR011989">
    <property type="entry name" value="ARM-like"/>
</dbReference>
<keyword evidence="3" id="KW-0677">Repeat</keyword>
<gene>
    <name evidence="9" type="ORF">B0T10DRAFT_309395</name>
</gene>
<dbReference type="Gene3D" id="1.25.10.10">
    <property type="entry name" value="Leucine-rich Repeat Variant"/>
    <property type="match status" value="3"/>
</dbReference>
<keyword evidence="10" id="KW-1185">Reference proteome</keyword>
<dbReference type="FunFam" id="1.25.10.10:FF:000283">
    <property type="entry name" value="Anaphase-promoting complex subunit 1"/>
    <property type="match status" value="1"/>
</dbReference>
<dbReference type="GO" id="GO:0060090">
    <property type="term" value="F:molecular adaptor activity"/>
    <property type="evidence" value="ECO:0007669"/>
    <property type="project" value="TreeGrafter"/>
</dbReference>
<dbReference type="FunFam" id="1.25.10.10:FF:000531">
    <property type="entry name" value="Negative regulator of mitosis"/>
    <property type="match status" value="1"/>
</dbReference>
<accession>A0A9P8W722</accession>
<dbReference type="FunFam" id="1.25.10.10:FF:000400">
    <property type="entry name" value="20S cyclosome subunit (APC1/BimE), putative"/>
    <property type="match status" value="1"/>
</dbReference>
<feature type="region of interest" description="Disordered" evidence="6">
    <location>
        <begin position="760"/>
        <end position="782"/>
    </location>
</feature>
<proteinExistence type="inferred from homology"/>
<dbReference type="GO" id="GO:0051301">
    <property type="term" value="P:cell division"/>
    <property type="evidence" value="ECO:0007669"/>
    <property type="project" value="UniProtKB-KW"/>
</dbReference>
<evidence type="ECO:0000256" key="1">
    <source>
        <dbReference type="ARBA" id="ARBA00010547"/>
    </source>
</evidence>
<dbReference type="PANTHER" id="PTHR12827">
    <property type="entry name" value="MEIOTIC CHECKPOINT REGULATOR TSG24 FAMILY MEMBER"/>
    <property type="match status" value="1"/>
</dbReference>
<name>A0A9P8W722_9HYPO</name>
<comment type="caution">
    <text evidence="9">The sequence shown here is derived from an EMBL/GenBank/DDBJ whole genome shotgun (WGS) entry which is preliminary data.</text>
</comment>
<feature type="region of interest" description="Disordered" evidence="6">
    <location>
        <begin position="318"/>
        <end position="403"/>
    </location>
</feature>
<dbReference type="GO" id="GO:0031145">
    <property type="term" value="P:anaphase-promoting complex-dependent catabolic process"/>
    <property type="evidence" value="ECO:0007669"/>
    <property type="project" value="TreeGrafter"/>
</dbReference>
<evidence type="ECO:0000256" key="4">
    <source>
        <dbReference type="ARBA" id="ARBA00022776"/>
    </source>
</evidence>
<feature type="compositionally biased region" description="Basic residues" evidence="6">
    <location>
        <begin position="771"/>
        <end position="781"/>
    </location>
</feature>
<evidence type="ECO:0000313" key="10">
    <source>
        <dbReference type="Proteomes" id="UP000777438"/>
    </source>
</evidence>
<organism evidence="9 10">
    <name type="scientific">Thelonectria olida</name>
    <dbReference type="NCBI Taxonomy" id="1576542"/>
    <lineage>
        <taxon>Eukaryota</taxon>
        <taxon>Fungi</taxon>
        <taxon>Dikarya</taxon>
        <taxon>Ascomycota</taxon>
        <taxon>Pezizomycotina</taxon>
        <taxon>Sordariomycetes</taxon>
        <taxon>Hypocreomycetidae</taxon>
        <taxon>Hypocreales</taxon>
        <taxon>Nectriaceae</taxon>
        <taxon>Thelonectria</taxon>
    </lineage>
</organism>
<dbReference type="OrthoDB" id="26401at2759"/>
<dbReference type="EMBL" id="JAGPYM010000008">
    <property type="protein sequence ID" value="KAH6891317.1"/>
    <property type="molecule type" value="Genomic_DNA"/>
</dbReference>
<evidence type="ECO:0000256" key="6">
    <source>
        <dbReference type="SAM" id="MobiDB-lite"/>
    </source>
</evidence>
<comment type="similarity">
    <text evidence="1">Belongs to the APC1 family.</text>
</comment>
<evidence type="ECO:0000259" key="7">
    <source>
        <dbReference type="Pfam" id="PF12859"/>
    </source>
</evidence>
<evidence type="ECO:0000256" key="5">
    <source>
        <dbReference type="ARBA" id="ARBA00023306"/>
    </source>
</evidence>
<keyword evidence="5" id="KW-0131">Cell cycle</keyword>
<sequence length="1938" mass="216843">MASVKSLGLHKPAGLPYAIEEQLLPENPHPSTYTWDISTDDKEEIDVEDELLTTDRCVVWCRGGIFRKTFKFDLEKENITHALLAYFPTSEDDKSEHVESKAKKGTRPALSKALVVFLKTQAHIYFLAGASHVVHMPFEVESAFAGPVGVIIQRRQRNENSAPISFKFPRVPPNSFVSSQLTAFNSSQQTVFSVEGLNKPKPLRLSSTLDNLWEPQLEHPDSRWPRLVSLTDPLMELGLIVTDQEPQKTNGLRRNASKKPPFLDPAEEILHIEEIKIPGASGQDLHQPLIIGITVNLESSSYTVWRLTYLKHEDPFINRQKSSKGKKARRRSSMQPGFASGPSTPVQANLRESFGAPLPGKRQRKSEKFEKPLDLVSSLEQQDKEGQGATRRSSRRVSSMLARADLSASHERSVFADQPLLAGHAGSKRHDSQGSHRLSANYNQQIHPSLSSLLEAPFDVGLDEGFHNMGLDDHDFDGLQHEIVFTRLTTVPMDNSNLRYSTNDKPASDQSKVFILTAPPFAIEGYNRSQITIGIQDATEKRLQLITLALGIQHKVDLTAKAARKEASEEPTVSVSVVDLRRAQNVVDSCKLVDGDQSAILILSESMDGRHELSTQAPWSELTKISLSLLFVDNTKSLQFRGRAIDRDVEQRKSEVINISNGSIVGVRHPRKRGVVDVVDAEGRLHQLLVQLEPRSPQVRKVLAVCRSILPQSLGERICGGWLHCMQWLRDQDQSVADMEWSAMVILLFASFLSLDGKDPNANSTPQTPARKGRSAHRRSNSIRDSIDWKALEAGETTNSLGCPAWMMNRGWEWALDEDVDDSMPPPEDHSPFPKFISRHIDWAKQYMASPLGKGAFGTSGFMPTAIGKSTEGRRKVAVDVFMGLHLLLEEQKLDIMTPEYVSSGRVDLRVVLCQIARWLRWQNFTSLYEAGIQEDVDYRRASDLNLKPPIPQPPIRPDVIEWIQARLVSDRKVPYTTPADIYYAGTRLSETEKSQDRRWDSILPRTLMFRQFFRFIKPSTPASQMVEAMRDAGITTFVLDTLPEAVLVPLQDAISLCQPHPPSTWSKDLLELVNRSDINLVLDPGKRPKPTVSKILTPTHTATWDFKLLCQSVDDTNNAGFDEGEGTERQAVIRTLFNEDRRLNEAQDILSTHKARLIRLDPHPGWPESEYLEKQKELVARVAVGTLAIPAGRGLLYYNLRFPLITQKFHIGGFNLNCIVKPTNVTVGVDKTLFTEEKVCWGFFHQGVAAGLAISPQAKGIDTSWILYNKPTQELNNRHAGFLLALGLNGHLKDVAKWVAFKYLTPKHTMTSIGLLLGLAASYMGTMDSLITRLLSVHATRMLPRGAAELNLSPLTQTSGIMGIGLLYANSQHRRMSEIMLSEVEHIDEDDEQEPLRSECYRLAAGFALGFINLGKGNDLKGLHDMRLTEKLITHATATKNVELVHVLDRAAAGAVMAIALIYMKSEDQIVARKIDVPDSVLQFDYVRPDILLLRTVAKNLILWSKIEPTFAWIHKNLPGAYRPRHKLHSTNKLRSTDLPFFSILAGLCFSIALRFSGSASPKVRDLLLHYLDQFIRITRIPPTNISIPDSVPPYDEELARTNARMCQDILALSASIVMAGTGDIAVMRRLRALHGRDDAETPYGSHMAAHLAVGALFLGCGTATFGTSNMAIAALLVSFYPVFPIDVMDNRSHLQALRHFWVLATEQRCLVTKDVLTGQPVSVPVQIKMRSNTSTEPVLDRTAPCLLPPLDQIASVSTACGPQFWDMELDFTNDKIRAAFAETQSLYLRRRPPREGAFASTLRALGSDDRDKGPLEWIFQLDALRGISYAERAVVLERDDESHQTGSAIDARLEMEKGIVEGTDRERLEGARLLFEWGAVRDRLIQPNVFDSQETITDPQYEAEHDAEREGIWWMRDSVIEELKGKVWLAGREGDS</sequence>
<evidence type="ECO:0000259" key="8">
    <source>
        <dbReference type="Pfam" id="PF21282"/>
    </source>
</evidence>
<keyword evidence="4" id="KW-0498">Mitosis</keyword>
<evidence type="ECO:0000313" key="9">
    <source>
        <dbReference type="EMBL" id="KAH6891317.1"/>
    </source>
</evidence>
<dbReference type="GO" id="GO:0007091">
    <property type="term" value="P:metaphase/anaphase transition of mitotic cell cycle"/>
    <property type="evidence" value="ECO:0007669"/>
    <property type="project" value="TreeGrafter"/>
</dbReference>
<dbReference type="PANTHER" id="PTHR12827:SF3">
    <property type="entry name" value="ANAPHASE-PROMOTING COMPLEX SUBUNIT 1"/>
    <property type="match status" value="1"/>
</dbReference>
<dbReference type="GO" id="GO:0005680">
    <property type="term" value="C:anaphase-promoting complex"/>
    <property type="evidence" value="ECO:0007669"/>
    <property type="project" value="InterPro"/>
</dbReference>
<keyword evidence="2" id="KW-0132">Cell division</keyword>
<dbReference type="Proteomes" id="UP000777438">
    <property type="component" value="Unassembled WGS sequence"/>
</dbReference>
<dbReference type="InterPro" id="IPR024990">
    <property type="entry name" value="Apc1"/>
</dbReference>
<feature type="compositionally biased region" description="Basic residues" evidence="6">
    <location>
        <begin position="321"/>
        <end position="332"/>
    </location>
</feature>
<dbReference type="GO" id="GO:0070979">
    <property type="term" value="P:protein K11-linked ubiquitination"/>
    <property type="evidence" value="ECO:0007669"/>
    <property type="project" value="TreeGrafter"/>
</dbReference>
<protein>
    <recommendedName>
        <fullName evidence="11">Anaphase-promoting complex subunit 1</fullName>
    </recommendedName>
</protein>
<evidence type="ECO:0008006" key="11">
    <source>
        <dbReference type="Google" id="ProtNLM"/>
    </source>
</evidence>
<dbReference type="InterPro" id="IPR048971">
    <property type="entry name" value="Apc1_3rd"/>
</dbReference>
<feature type="domain" description="Anaphase-promoting complex subunit 1 N-terminal" evidence="7">
    <location>
        <begin position="30"/>
        <end position="748"/>
    </location>
</feature>
<dbReference type="Pfam" id="PF12859">
    <property type="entry name" value="ANAPC1"/>
    <property type="match status" value="1"/>
</dbReference>
<reference evidence="9 10" key="1">
    <citation type="journal article" date="2021" name="Nat. Commun.">
        <title>Genetic determinants of endophytism in the Arabidopsis root mycobiome.</title>
        <authorList>
            <person name="Mesny F."/>
            <person name="Miyauchi S."/>
            <person name="Thiergart T."/>
            <person name="Pickel B."/>
            <person name="Atanasova L."/>
            <person name="Karlsson M."/>
            <person name="Huettel B."/>
            <person name="Barry K.W."/>
            <person name="Haridas S."/>
            <person name="Chen C."/>
            <person name="Bauer D."/>
            <person name="Andreopoulos W."/>
            <person name="Pangilinan J."/>
            <person name="LaButti K."/>
            <person name="Riley R."/>
            <person name="Lipzen A."/>
            <person name="Clum A."/>
            <person name="Drula E."/>
            <person name="Henrissat B."/>
            <person name="Kohler A."/>
            <person name="Grigoriev I.V."/>
            <person name="Martin F.M."/>
            <person name="Hacquard S."/>
        </authorList>
    </citation>
    <scope>NUCLEOTIDE SEQUENCE [LARGE SCALE GENOMIC DNA]</scope>
    <source>
        <strain evidence="9 10">MPI-CAGE-CH-0241</strain>
    </source>
</reference>
<evidence type="ECO:0000256" key="2">
    <source>
        <dbReference type="ARBA" id="ARBA00022618"/>
    </source>
</evidence>
<dbReference type="Pfam" id="PF21282">
    <property type="entry name" value="APC1_3rd"/>
    <property type="match status" value="1"/>
</dbReference>
<feature type="domain" description="Anaphase-promoting complex subunit 1 beta-sandwich" evidence="8">
    <location>
        <begin position="1710"/>
        <end position="1793"/>
    </location>
</feature>
<evidence type="ECO:0000256" key="3">
    <source>
        <dbReference type="ARBA" id="ARBA00022737"/>
    </source>
</evidence>
<dbReference type="InterPro" id="IPR049255">
    <property type="entry name" value="Apc1_N"/>
</dbReference>